<dbReference type="Pfam" id="PF13527">
    <property type="entry name" value="Acetyltransf_9"/>
    <property type="match status" value="1"/>
</dbReference>
<name>A0A5J4KH04_9CHLR</name>
<keyword evidence="2" id="KW-1185">Reference proteome</keyword>
<dbReference type="Gene3D" id="3.40.630.30">
    <property type="match status" value="1"/>
</dbReference>
<proteinExistence type="predicted"/>
<dbReference type="InterPro" id="IPR016181">
    <property type="entry name" value="Acyl_CoA_acyltransferase"/>
</dbReference>
<comment type="caution">
    <text evidence="1">The sequence shown here is derived from an EMBL/GenBank/DDBJ whole genome shotgun (WGS) entry which is preliminary data.</text>
</comment>
<evidence type="ECO:0000313" key="2">
    <source>
        <dbReference type="Proteomes" id="UP000326912"/>
    </source>
</evidence>
<evidence type="ECO:0000313" key="1">
    <source>
        <dbReference type="EMBL" id="GER86845.1"/>
    </source>
</evidence>
<sequence length="454" mass="51649">MQTTADSSYRRELGNGLVLRWSTEADIGRIAALHSIVHRNHADDPPNPNAIKVINRMMNNDYPLMGPNDFAIIEDTSRDGNPVVACTCMWKQTWTYEGIPFSIGRPEMVATDPAYRNRGLIRSLFEMFHARSEAEGDLVQAITGIAYFYRQFGYEYALELIDQRTTPVALIPKIPEGVAESFTLRPATRDDIPELEALYKRRADSGIVTERVSYKQWLYEVETWKDHPELGHALHVQIIIDATAQMIGFLATDVRRSNNKLNVWLLEFVDGVNMQAAMPAVLRALQTYSLNMELARADTPVLSEISFNLGTTHPVHEVLGKELDRETEPPYAWYIRVKDLPAFLRHIAPALEKRLAASPLAGYSGEIKIDFYRDGLRMVFEQGRITIIESWRAPLYAADANASFPPLLFLQVLFGHRSIEALRYIFPDIWVSNEARLLLKILFPTRPSFVPGWN</sequence>
<dbReference type="EMBL" id="BKZW01000001">
    <property type="protein sequence ID" value="GER86845.1"/>
    <property type="molecule type" value="Genomic_DNA"/>
</dbReference>
<dbReference type="AlphaFoldDB" id="A0A5J4KH04"/>
<protein>
    <recommendedName>
        <fullName evidence="3">N-acetyltransferase domain-containing protein</fullName>
    </recommendedName>
</protein>
<evidence type="ECO:0008006" key="3">
    <source>
        <dbReference type="Google" id="ProtNLM"/>
    </source>
</evidence>
<dbReference type="RefSeq" id="WP_151754916.1">
    <property type="nucleotide sequence ID" value="NZ_BKZW01000001.1"/>
</dbReference>
<reference evidence="1 2" key="1">
    <citation type="submission" date="2019-10" db="EMBL/GenBank/DDBJ databases">
        <title>Dictyobacter vulcani sp. nov., within the class Ktedonobacteria, isolated from soil of volcanic Mt. Zao.</title>
        <authorList>
            <person name="Zheng Y."/>
            <person name="Wang C.M."/>
            <person name="Sakai Y."/>
            <person name="Abe K."/>
            <person name="Yokota A."/>
            <person name="Yabe S."/>
        </authorList>
    </citation>
    <scope>NUCLEOTIDE SEQUENCE [LARGE SCALE GENOMIC DNA]</scope>
    <source>
        <strain evidence="1 2">W12</strain>
    </source>
</reference>
<organism evidence="1 2">
    <name type="scientific">Dictyobacter vulcani</name>
    <dbReference type="NCBI Taxonomy" id="2607529"/>
    <lineage>
        <taxon>Bacteria</taxon>
        <taxon>Bacillati</taxon>
        <taxon>Chloroflexota</taxon>
        <taxon>Ktedonobacteria</taxon>
        <taxon>Ktedonobacterales</taxon>
        <taxon>Dictyobacteraceae</taxon>
        <taxon>Dictyobacter</taxon>
    </lineage>
</organism>
<dbReference type="SUPFAM" id="SSF55729">
    <property type="entry name" value="Acyl-CoA N-acyltransferases (Nat)"/>
    <property type="match status" value="1"/>
</dbReference>
<gene>
    <name evidence="1" type="ORF">KDW_10070</name>
</gene>
<accession>A0A5J4KH04</accession>
<dbReference type="Proteomes" id="UP000326912">
    <property type="component" value="Unassembled WGS sequence"/>
</dbReference>